<evidence type="ECO:0000256" key="1">
    <source>
        <dbReference type="ARBA" id="ARBA00010954"/>
    </source>
</evidence>
<evidence type="ECO:0000313" key="3">
    <source>
        <dbReference type="Proteomes" id="UP000032180"/>
    </source>
</evidence>
<dbReference type="PANTHER" id="PTHR12832">
    <property type="entry name" value="TESTIS-SPECIFIC PROTEIN PBS13 T-COMPLEX 11"/>
    <property type="match status" value="1"/>
</dbReference>
<evidence type="ECO:0000313" key="2">
    <source>
        <dbReference type="EnsemblPlants" id="LPERR10G08180.1"/>
    </source>
</evidence>
<protein>
    <submittedName>
        <fullName evidence="2">Uncharacterized protein</fullName>
    </submittedName>
</protein>
<dbReference type="Pfam" id="PF05794">
    <property type="entry name" value="Tcp11"/>
    <property type="match status" value="1"/>
</dbReference>
<dbReference type="AlphaFoldDB" id="A0A0D9XK28"/>
<sequence length="703" mass="77951">MPFEKLATLMESRTDLQTTKAMLDRFEKCLLLESQSAGSSSSVENIDHLLKRLGSSKGKLTRYSLRVVLCSYMILAHPSDVLSGQVEKEKLLMEKAEKFVKEFEVLVRTVLATGESSSDAGSHGKFRSQLANFDKAWCAYLYCFVVWKLKDAKSLEEDLVRAACKLEISMMQTCKLTSNGQSHDLSHDKQAIQKQVTDDQKLLREWSKFFEAKQNENPSTMHVANISTPLSTSPMKLPTENEQMVNEMLHEDDGLFASSSDNVSSEEKDFQAKVKATMEKAFWDLVTDSIKGDKPDYTQLINLVKEVRDSLHELASKGLKDEILENIDIEILSQMLESGSQDTQYLGQILNYSLDMLAASSEVNDDGIGSFVIFVIKGLRFTLEEIKQLQTEVSKARIQLIQPIIRGSTGVEYLQEAFADRYGQPAHASTSLPITMQWVSATKSIMEQEYREHLDSIQNLPTEDHAQRLVKVLQAGRGALGAAPSSSSSAEKNSGLPECQGEKLDKLLRIGLLQLVSGMEGLQMVSNPESFNLNLRRLRALQDQFQKTIVIATSMLVLRQVLVSKIAPSKLESVISELFDSLVKILDNNPHAGSKEIMEMMLSSLASVGCLPDKQIQAATKVLLNSLQADNTIFNKVSRAVYCAFRGVVLGGSGSMGKKLVDVQLRRIGAAKLADRVVQAGEMLITMATVSECVHGPWYKALA</sequence>
<reference evidence="2 3" key="1">
    <citation type="submission" date="2012-08" db="EMBL/GenBank/DDBJ databases">
        <title>Oryza genome evolution.</title>
        <authorList>
            <person name="Wing R.A."/>
        </authorList>
    </citation>
    <scope>NUCLEOTIDE SEQUENCE</scope>
</reference>
<dbReference type="EnsemblPlants" id="LPERR10G08180.1">
    <property type="protein sequence ID" value="LPERR10G08180.1"/>
    <property type="gene ID" value="LPERR10G08180"/>
</dbReference>
<dbReference type="HOGENOM" id="CLU_006472_1_0_1"/>
<organism evidence="2 3">
    <name type="scientific">Leersia perrieri</name>
    <dbReference type="NCBI Taxonomy" id="77586"/>
    <lineage>
        <taxon>Eukaryota</taxon>
        <taxon>Viridiplantae</taxon>
        <taxon>Streptophyta</taxon>
        <taxon>Embryophyta</taxon>
        <taxon>Tracheophyta</taxon>
        <taxon>Spermatophyta</taxon>
        <taxon>Magnoliopsida</taxon>
        <taxon>Liliopsida</taxon>
        <taxon>Poales</taxon>
        <taxon>Poaceae</taxon>
        <taxon>BOP clade</taxon>
        <taxon>Oryzoideae</taxon>
        <taxon>Oryzeae</taxon>
        <taxon>Oryzinae</taxon>
        <taxon>Leersia</taxon>
    </lineage>
</organism>
<dbReference type="PANTHER" id="PTHR12832:SF11">
    <property type="entry name" value="LD23868P"/>
    <property type="match status" value="1"/>
</dbReference>
<dbReference type="Gramene" id="LPERR10G08180.1">
    <property type="protein sequence ID" value="LPERR10G08180.1"/>
    <property type="gene ID" value="LPERR10G08180"/>
</dbReference>
<dbReference type="Proteomes" id="UP000032180">
    <property type="component" value="Chromosome 10"/>
</dbReference>
<dbReference type="GO" id="GO:0007165">
    <property type="term" value="P:signal transduction"/>
    <property type="evidence" value="ECO:0007669"/>
    <property type="project" value="TreeGrafter"/>
</dbReference>
<dbReference type="InterPro" id="IPR008862">
    <property type="entry name" value="Tcp11"/>
</dbReference>
<name>A0A0D9XK28_9ORYZ</name>
<keyword evidence="3" id="KW-1185">Reference proteome</keyword>
<dbReference type="eggNOG" id="KOG1981">
    <property type="taxonomic scope" value="Eukaryota"/>
</dbReference>
<reference evidence="3" key="2">
    <citation type="submission" date="2013-12" db="EMBL/GenBank/DDBJ databases">
        <authorList>
            <person name="Yu Y."/>
            <person name="Lee S."/>
            <person name="de Baynast K."/>
            <person name="Wissotski M."/>
            <person name="Liu L."/>
            <person name="Talag J."/>
            <person name="Goicoechea J."/>
            <person name="Angelova A."/>
            <person name="Jetty R."/>
            <person name="Kudrna D."/>
            <person name="Golser W."/>
            <person name="Rivera L."/>
            <person name="Zhang J."/>
            <person name="Wing R."/>
        </authorList>
    </citation>
    <scope>NUCLEOTIDE SEQUENCE</scope>
</reference>
<comment type="similarity">
    <text evidence="1">Belongs to the TCP11 family.</text>
</comment>
<accession>A0A0D9XK28</accession>
<reference evidence="2" key="3">
    <citation type="submission" date="2015-04" db="UniProtKB">
        <authorList>
            <consortium name="EnsemblPlants"/>
        </authorList>
    </citation>
    <scope>IDENTIFICATION</scope>
</reference>
<proteinExistence type="inferred from homology"/>